<dbReference type="Proteomes" id="UP000231279">
    <property type="component" value="Unassembled WGS sequence"/>
</dbReference>
<keyword evidence="2" id="KW-1185">Reference proteome</keyword>
<proteinExistence type="predicted"/>
<comment type="caution">
    <text evidence="1">The sequence shown here is derived from an EMBL/GenBank/DDBJ whole genome shotgun (WGS) entry which is preliminary data.</text>
</comment>
<reference evidence="2" key="1">
    <citation type="journal article" date="2018" name="Gigascience">
        <title>Genome assembly of the Pink Ipe (Handroanthus impetiginosus, Bignoniaceae), a highly valued, ecologically keystone Neotropical timber forest tree.</title>
        <authorList>
            <person name="Silva-Junior O.B."/>
            <person name="Grattapaglia D."/>
            <person name="Novaes E."/>
            <person name="Collevatti R.G."/>
        </authorList>
    </citation>
    <scope>NUCLEOTIDE SEQUENCE [LARGE SCALE GENOMIC DNA]</scope>
    <source>
        <strain evidence="2">cv. UFG-1</strain>
    </source>
</reference>
<sequence length="56" mass="6551">MECGDLVEGRSIFKKITYCSWMYQSLTEIPKGNAKSNWRTSDCILYKAYYSIIQSE</sequence>
<protein>
    <submittedName>
        <fullName evidence="1">Uncharacterized protein</fullName>
    </submittedName>
</protein>
<dbReference type="AlphaFoldDB" id="A0A2G9GSN8"/>
<organism evidence="1 2">
    <name type="scientific">Handroanthus impetiginosus</name>
    <dbReference type="NCBI Taxonomy" id="429701"/>
    <lineage>
        <taxon>Eukaryota</taxon>
        <taxon>Viridiplantae</taxon>
        <taxon>Streptophyta</taxon>
        <taxon>Embryophyta</taxon>
        <taxon>Tracheophyta</taxon>
        <taxon>Spermatophyta</taxon>
        <taxon>Magnoliopsida</taxon>
        <taxon>eudicotyledons</taxon>
        <taxon>Gunneridae</taxon>
        <taxon>Pentapetalae</taxon>
        <taxon>asterids</taxon>
        <taxon>lamiids</taxon>
        <taxon>Lamiales</taxon>
        <taxon>Bignoniaceae</taxon>
        <taxon>Crescentiina</taxon>
        <taxon>Tabebuia alliance</taxon>
        <taxon>Handroanthus</taxon>
    </lineage>
</organism>
<dbReference type="EMBL" id="NKXS01003868">
    <property type="protein sequence ID" value="PIN08232.1"/>
    <property type="molecule type" value="Genomic_DNA"/>
</dbReference>
<name>A0A2G9GSN8_9LAMI</name>
<accession>A0A2G9GSN8</accession>
<evidence type="ECO:0000313" key="2">
    <source>
        <dbReference type="Proteomes" id="UP000231279"/>
    </source>
</evidence>
<gene>
    <name evidence="1" type="ORF">CDL12_19189</name>
</gene>
<evidence type="ECO:0000313" key="1">
    <source>
        <dbReference type="EMBL" id="PIN08232.1"/>
    </source>
</evidence>